<sequence length="140" mass="16393">MASSLGSLFRKAPPAVLAASNAIKFPYNIHTNPYRAQRTWPPDFTRLSEKHKFRLERRYRRRTKLKWARPQWVKYTKLAQWGTILFAAVYGTLFLDLRSDEDKAMGVGEETVFDGARRCYREQMQSLEGARNNYSKKQEG</sequence>
<protein>
    <submittedName>
        <fullName evidence="1">Uncharacterized protein</fullName>
    </submittedName>
</protein>
<gene>
    <name evidence="1" type="ORF">EJ03DRAFT_32337</name>
</gene>
<accession>A0A6G1KUT7</accession>
<reference evidence="1" key="1">
    <citation type="journal article" date="2020" name="Stud. Mycol.">
        <title>101 Dothideomycetes genomes: a test case for predicting lifestyles and emergence of pathogens.</title>
        <authorList>
            <person name="Haridas S."/>
            <person name="Albert R."/>
            <person name="Binder M."/>
            <person name="Bloem J."/>
            <person name="Labutti K."/>
            <person name="Salamov A."/>
            <person name="Andreopoulos B."/>
            <person name="Baker S."/>
            <person name="Barry K."/>
            <person name="Bills G."/>
            <person name="Bluhm B."/>
            <person name="Cannon C."/>
            <person name="Castanera R."/>
            <person name="Culley D."/>
            <person name="Daum C."/>
            <person name="Ezra D."/>
            <person name="Gonzalez J."/>
            <person name="Henrissat B."/>
            <person name="Kuo A."/>
            <person name="Liang C."/>
            <person name="Lipzen A."/>
            <person name="Lutzoni F."/>
            <person name="Magnuson J."/>
            <person name="Mondo S."/>
            <person name="Nolan M."/>
            <person name="Ohm R."/>
            <person name="Pangilinan J."/>
            <person name="Park H.-J."/>
            <person name="Ramirez L."/>
            <person name="Alfaro M."/>
            <person name="Sun H."/>
            <person name="Tritt A."/>
            <person name="Yoshinaga Y."/>
            <person name="Zwiers L.-H."/>
            <person name="Turgeon B."/>
            <person name="Goodwin S."/>
            <person name="Spatafora J."/>
            <person name="Crous P."/>
            <person name="Grigoriev I."/>
        </authorList>
    </citation>
    <scope>NUCLEOTIDE SEQUENCE</scope>
    <source>
        <strain evidence="1">CBS 116005</strain>
    </source>
</reference>
<dbReference type="Proteomes" id="UP000799436">
    <property type="component" value="Unassembled WGS sequence"/>
</dbReference>
<organism evidence="1 2">
    <name type="scientific">Teratosphaeria nubilosa</name>
    <dbReference type="NCBI Taxonomy" id="161662"/>
    <lineage>
        <taxon>Eukaryota</taxon>
        <taxon>Fungi</taxon>
        <taxon>Dikarya</taxon>
        <taxon>Ascomycota</taxon>
        <taxon>Pezizomycotina</taxon>
        <taxon>Dothideomycetes</taxon>
        <taxon>Dothideomycetidae</taxon>
        <taxon>Mycosphaerellales</taxon>
        <taxon>Teratosphaeriaceae</taxon>
        <taxon>Teratosphaeria</taxon>
    </lineage>
</organism>
<proteinExistence type="predicted"/>
<dbReference type="AlphaFoldDB" id="A0A6G1KUT7"/>
<dbReference type="EMBL" id="ML995927">
    <property type="protein sequence ID" value="KAF2764386.1"/>
    <property type="molecule type" value="Genomic_DNA"/>
</dbReference>
<keyword evidence="2" id="KW-1185">Reference proteome</keyword>
<evidence type="ECO:0000313" key="2">
    <source>
        <dbReference type="Proteomes" id="UP000799436"/>
    </source>
</evidence>
<name>A0A6G1KUT7_9PEZI</name>
<evidence type="ECO:0000313" key="1">
    <source>
        <dbReference type="EMBL" id="KAF2764386.1"/>
    </source>
</evidence>
<dbReference type="OrthoDB" id="5278907at2759"/>